<organism evidence="2 3">
    <name type="scientific">Polypedilum vanderplanki</name>
    <name type="common">Sleeping chironomid midge</name>
    <dbReference type="NCBI Taxonomy" id="319348"/>
    <lineage>
        <taxon>Eukaryota</taxon>
        <taxon>Metazoa</taxon>
        <taxon>Ecdysozoa</taxon>
        <taxon>Arthropoda</taxon>
        <taxon>Hexapoda</taxon>
        <taxon>Insecta</taxon>
        <taxon>Pterygota</taxon>
        <taxon>Neoptera</taxon>
        <taxon>Endopterygota</taxon>
        <taxon>Diptera</taxon>
        <taxon>Nematocera</taxon>
        <taxon>Chironomoidea</taxon>
        <taxon>Chironomidae</taxon>
        <taxon>Chironominae</taxon>
        <taxon>Polypedilum</taxon>
        <taxon>Polypedilum</taxon>
    </lineage>
</organism>
<evidence type="ECO:0000313" key="3">
    <source>
        <dbReference type="Proteomes" id="UP001107558"/>
    </source>
</evidence>
<keyword evidence="1" id="KW-0472">Membrane</keyword>
<keyword evidence="1" id="KW-1133">Transmembrane helix</keyword>
<feature type="transmembrane region" description="Helical" evidence="1">
    <location>
        <begin position="68"/>
        <end position="90"/>
    </location>
</feature>
<comment type="caution">
    <text evidence="2">The sequence shown here is derived from an EMBL/GenBank/DDBJ whole genome shotgun (WGS) entry which is preliminary data.</text>
</comment>
<feature type="transmembrane region" description="Helical" evidence="1">
    <location>
        <begin position="41"/>
        <end position="62"/>
    </location>
</feature>
<dbReference type="AlphaFoldDB" id="A0A9J6CDZ2"/>
<reference evidence="2" key="1">
    <citation type="submission" date="2021-03" db="EMBL/GenBank/DDBJ databases">
        <title>Chromosome level genome of the anhydrobiotic midge Polypedilum vanderplanki.</title>
        <authorList>
            <person name="Yoshida Y."/>
            <person name="Kikawada T."/>
            <person name="Gusev O."/>
        </authorList>
    </citation>
    <scope>NUCLEOTIDE SEQUENCE</scope>
    <source>
        <strain evidence="2">NIAS01</strain>
        <tissue evidence="2">Whole body or cell culture</tissue>
    </source>
</reference>
<keyword evidence="3" id="KW-1185">Reference proteome</keyword>
<protein>
    <submittedName>
        <fullName evidence="2">Uncharacterized protein</fullName>
    </submittedName>
</protein>
<evidence type="ECO:0000313" key="2">
    <source>
        <dbReference type="EMBL" id="KAG5679862.1"/>
    </source>
</evidence>
<accession>A0A9J6CDZ2</accession>
<name>A0A9J6CDZ2_POLVA</name>
<keyword evidence="1" id="KW-0812">Transmembrane</keyword>
<evidence type="ECO:0000256" key="1">
    <source>
        <dbReference type="SAM" id="Phobius"/>
    </source>
</evidence>
<dbReference type="EMBL" id="JADBJN010000001">
    <property type="protein sequence ID" value="KAG5679862.1"/>
    <property type="molecule type" value="Genomic_DNA"/>
</dbReference>
<sequence length="234" mass="23801">MKCSACRDNKCYGDYDYRHRCVGKKEGVECTCSCQASNGEAVVAAISSIGIGVAATAGGIALTVATGGLFALFGGAALAGAGSSLIFFSIQKKIAGECMTIGDTIKDVAVGATIGAITGPIGASGGALAKGASGAAKLLVLFLEQLEELHRKQQVQFQIQFSDEVTKAVTRVGVQATSAVATDASLQLIQTGTVDPTKLCLNATGQLIVASTAEVSASAAQRTESYANRKNEDL</sequence>
<proteinExistence type="predicted"/>
<gene>
    <name evidence="2" type="ORF">PVAND_009399</name>
</gene>
<dbReference type="Proteomes" id="UP001107558">
    <property type="component" value="Chromosome 1"/>
</dbReference>